<feature type="compositionally biased region" description="Basic and acidic residues" evidence="2">
    <location>
        <begin position="1070"/>
        <end position="1079"/>
    </location>
</feature>
<feature type="compositionally biased region" description="Low complexity" evidence="2">
    <location>
        <begin position="1082"/>
        <end position="1095"/>
    </location>
</feature>
<feature type="region of interest" description="Disordered" evidence="2">
    <location>
        <begin position="189"/>
        <end position="218"/>
    </location>
</feature>
<feature type="compositionally biased region" description="Polar residues" evidence="2">
    <location>
        <begin position="1179"/>
        <end position="1188"/>
    </location>
</feature>
<feature type="compositionally biased region" description="Basic and acidic residues" evidence="2">
    <location>
        <begin position="1122"/>
        <end position="1132"/>
    </location>
</feature>
<feature type="compositionally biased region" description="Low complexity" evidence="2">
    <location>
        <begin position="921"/>
        <end position="933"/>
    </location>
</feature>
<dbReference type="RefSeq" id="XP_006821405.1">
    <property type="nucleotide sequence ID" value="XM_006821342.1"/>
</dbReference>
<accession>A0ABM0MN14</accession>
<feature type="coiled-coil region" evidence="1">
    <location>
        <begin position="220"/>
        <end position="432"/>
    </location>
</feature>
<feature type="region of interest" description="Disordered" evidence="2">
    <location>
        <begin position="1167"/>
        <end position="1188"/>
    </location>
</feature>
<keyword evidence="1" id="KW-0175">Coiled coil</keyword>
<feature type="compositionally biased region" description="Polar residues" evidence="2">
    <location>
        <begin position="1036"/>
        <end position="1067"/>
    </location>
</feature>
<evidence type="ECO:0000256" key="1">
    <source>
        <dbReference type="SAM" id="Coils"/>
    </source>
</evidence>
<dbReference type="Proteomes" id="UP000694865">
    <property type="component" value="Unplaced"/>
</dbReference>
<dbReference type="PANTHER" id="PTHR47615:SF1">
    <property type="entry name" value="COILED-COIL DOMAIN-CONTAINING PROTEIN 158"/>
    <property type="match status" value="1"/>
</dbReference>
<feature type="region of interest" description="Disordered" evidence="2">
    <location>
        <begin position="921"/>
        <end position="950"/>
    </location>
</feature>
<dbReference type="GeneID" id="100373433"/>
<feature type="compositionally biased region" description="Basic residues" evidence="2">
    <location>
        <begin position="1111"/>
        <end position="1121"/>
    </location>
</feature>
<proteinExistence type="predicted"/>
<protein>
    <submittedName>
        <fullName evidence="4">Coiled-coil domain-containing protein 158-like</fullName>
    </submittedName>
</protein>
<dbReference type="InterPro" id="IPR031809">
    <property type="entry name" value="CCDC158"/>
</dbReference>
<evidence type="ECO:0000313" key="3">
    <source>
        <dbReference type="Proteomes" id="UP000694865"/>
    </source>
</evidence>
<feature type="coiled-coil region" evidence="1">
    <location>
        <begin position="468"/>
        <end position="621"/>
    </location>
</feature>
<name>A0ABM0MN14_SACKO</name>
<evidence type="ECO:0000256" key="2">
    <source>
        <dbReference type="SAM" id="MobiDB-lite"/>
    </source>
</evidence>
<feature type="compositionally biased region" description="Basic and acidic residues" evidence="2">
    <location>
        <begin position="195"/>
        <end position="218"/>
    </location>
</feature>
<gene>
    <name evidence="4" type="primary">LOC100373433</name>
</gene>
<feature type="compositionally biased region" description="Pro residues" evidence="2">
    <location>
        <begin position="1019"/>
        <end position="1028"/>
    </location>
</feature>
<reference evidence="4" key="1">
    <citation type="submission" date="2025-08" db="UniProtKB">
        <authorList>
            <consortium name="RefSeq"/>
        </authorList>
    </citation>
    <scope>IDENTIFICATION</scope>
    <source>
        <tissue evidence="4">Testes</tissue>
    </source>
</reference>
<dbReference type="Pfam" id="PF15921">
    <property type="entry name" value="CCDC158"/>
    <property type="match status" value="1"/>
</dbReference>
<feature type="compositionally biased region" description="Polar residues" evidence="2">
    <location>
        <begin position="1096"/>
        <end position="1108"/>
    </location>
</feature>
<feature type="coiled-coil region" evidence="1">
    <location>
        <begin position="759"/>
        <end position="807"/>
    </location>
</feature>
<sequence length="1188" mass="135767">MGMSARLDIEGLRLDVPNQAQLEQKLHESYATIAQLQEKIKECNAISDQQRKHFRLSIENLQTKLNETIIGRDSVLDLRRKECIGQERMINQLQSTLGNLDLANKEQEEALIDMNSRMEIMQQNMLASNSALSQIRGLLVADEEKKGRSVSMTTDNIVEQSPAVLVHLLQRCLQEYENELKVAQFKLQQSEADLEESRSTSDRRLKSMAEDNHKKIQQITEEHDKQIAALNERSNNARKQASSLQSQLTLLQEQTDKQLELKHKNIKELEGKLNASRQHNDELKRSADEKCNSLQFTIGDSKSQYSALRNERDRLLNSVTELQSECQDSKQKLTKCQAELDAEREQNKKLWSREEESNKKYSVLQRERDEQITEIKRLQGLMETLSKDSATQIQENISRIEKEERSKTATKIDDLTTQLKSLNDKYDKTALEFELCKTELLNMQKQKIDLSEVHEQTKHQLHSVINEKSNLASVVEGKSKDIERLKEEKDHYFKLFEERNIELCDIRTGKEKLQFQLEELEKKLTALREQNANMSQMIEMSNKTSQDCKVERDRIEAMLSEKQTEMDELKKSKDDTSRKLKIREKRLLGLEEEREKMMHELENKLKELAEVTGQKDEMLSELKQSRYEVAALTKDNDHLKDSLDQVHSSSEKERKMMVNRLHSLEHELNLTRSAFNARDAVDDKAVKVAETMQKQVTAKRGQIDSLQTKLRWMEECLETTLKEKSCYKDERDKLTCKLWKMTSQNEKLIEEVQCFVDQNKEQKRLVNKLDAALEKAAVKHAAAQALVEQQEQDIARLRLNHQLELKEVKHTAVTKTKTVPKTKRSPNISTNVSIETSTQMNGKPNNSTQPISGVSSLFSSSIMPMIQDRTTKTTQTSVVGGEEPNRHNEDHIHNLAVFSDVGQDLKQLLNDMRTLILQGQVTTTPQQTHSPPTKLASHPEVTTNSVKSQVTEGDSYTDIAADQSTSFSPSETTTSYYSGTTAYTGMSVPSTLTGTTYSQPAHTLSSNYTTFTTGYDSPPFAPPPPPPVLKTRAPQHRQQPTVSFSSATYNSPTNTSMRPTSPVSDLLTSFEDHPRHRPVDMTTETSNSEITETESLVSSDPSTVTLSDHVTKKKGTKKKKKGSSETPKDENADCIKRLELKMKDLSRMGGQLQKENKAMEMMIKSQDNKLKKCRKTEQSVHQLINNKR</sequence>
<feature type="compositionally biased region" description="Polar residues" evidence="2">
    <location>
        <begin position="940"/>
        <end position="950"/>
    </location>
</feature>
<dbReference type="PANTHER" id="PTHR47615">
    <property type="entry name" value="COILED-COIL DOMAIN-CONTAINING PROTEIN 158"/>
    <property type="match status" value="1"/>
</dbReference>
<keyword evidence="3" id="KW-1185">Reference proteome</keyword>
<evidence type="ECO:0000313" key="4">
    <source>
        <dbReference type="RefSeq" id="XP_006821405.1"/>
    </source>
</evidence>
<feature type="coiled-coil region" evidence="1">
    <location>
        <begin position="90"/>
        <end position="124"/>
    </location>
</feature>
<feature type="compositionally biased region" description="Basic and acidic residues" evidence="2">
    <location>
        <begin position="1167"/>
        <end position="1178"/>
    </location>
</feature>
<organism evidence="3 4">
    <name type="scientific">Saccoglossus kowalevskii</name>
    <name type="common">Acorn worm</name>
    <dbReference type="NCBI Taxonomy" id="10224"/>
    <lineage>
        <taxon>Eukaryota</taxon>
        <taxon>Metazoa</taxon>
        <taxon>Hemichordata</taxon>
        <taxon>Enteropneusta</taxon>
        <taxon>Harrimaniidae</taxon>
        <taxon>Saccoglossus</taxon>
    </lineage>
</organism>
<feature type="region of interest" description="Disordered" evidence="2">
    <location>
        <begin position="1008"/>
        <end position="1132"/>
    </location>
</feature>